<reference evidence="1" key="1">
    <citation type="journal article" date="2022" name="bioRxiv">
        <title>Sequencing and chromosome-scale assembly of the giantPleurodeles waltlgenome.</title>
        <authorList>
            <person name="Brown T."/>
            <person name="Elewa A."/>
            <person name="Iarovenko S."/>
            <person name="Subramanian E."/>
            <person name="Araus A.J."/>
            <person name="Petzold A."/>
            <person name="Susuki M."/>
            <person name="Suzuki K.-i.T."/>
            <person name="Hayashi T."/>
            <person name="Toyoda A."/>
            <person name="Oliveira C."/>
            <person name="Osipova E."/>
            <person name="Leigh N.D."/>
            <person name="Simon A."/>
            <person name="Yun M.H."/>
        </authorList>
    </citation>
    <scope>NUCLEOTIDE SEQUENCE</scope>
    <source>
        <strain evidence="1">20211129_DDA</strain>
        <tissue evidence="1">Liver</tissue>
    </source>
</reference>
<organism evidence="1 2">
    <name type="scientific">Pleurodeles waltl</name>
    <name type="common">Iberian ribbed newt</name>
    <dbReference type="NCBI Taxonomy" id="8319"/>
    <lineage>
        <taxon>Eukaryota</taxon>
        <taxon>Metazoa</taxon>
        <taxon>Chordata</taxon>
        <taxon>Craniata</taxon>
        <taxon>Vertebrata</taxon>
        <taxon>Euteleostomi</taxon>
        <taxon>Amphibia</taxon>
        <taxon>Batrachia</taxon>
        <taxon>Caudata</taxon>
        <taxon>Salamandroidea</taxon>
        <taxon>Salamandridae</taxon>
        <taxon>Pleurodelinae</taxon>
        <taxon>Pleurodeles</taxon>
    </lineage>
</organism>
<evidence type="ECO:0000313" key="2">
    <source>
        <dbReference type="Proteomes" id="UP001066276"/>
    </source>
</evidence>
<keyword evidence="2" id="KW-1185">Reference proteome</keyword>
<comment type="caution">
    <text evidence="1">The sequence shown here is derived from an EMBL/GenBank/DDBJ whole genome shotgun (WGS) entry which is preliminary data.</text>
</comment>
<gene>
    <name evidence="1" type="ORF">NDU88_001360</name>
</gene>
<sequence>MLRSSLDSTGSSSRYQRCLRPRCAAEPPDARANTPRALACKFNRGTAQASRRLLGRGWGVGRSKRVPKPLHIKAARSSVRPSCHYAALGSNFESSINQNDAPNLQVFPSMGWGVNSRDEAAVHRSGSFTSVSRPPLHCSMGLSVTEHDGSSM</sequence>
<dbReference type="Proteomes" id="UP001066276">
    <property type="component" value="Chromosome 8"/>
</dbReference>
<accession>A0AAV7NJU3</accession>
<name>A0AAV7NJU3_PLEWA</name>
<evidence type="ECO:0000313" key="1">
    <source>
        <dbReference type="EMBL" id="KAJ1113105.1"/>
    </source>
</evidence>
<proteinExistence type="predicted"/>
<dbReference type="EMBL" id="JANPWB010000012">
    <property type="protein sequence ID" value="KAJ1113105.1"/>
    <property type="molecule type" value="Genomic_DNA"/>
</dbReference>
<dbReference type="AlphaFoldDB" id="A0AAV7NJU3"/>
<protein>
    <submittedName>
        <fullName evidence="1">Uncharacterized protein</fullName>
    </submittedName>
</protein>